<feature type="signal peptide" evidence="8">
    <location>
        <begin position="1"/>
        <end position="18"/>
    </location>
</feature>
<evidence type="ECO:0000256" key="7">
    <source>
        <dbReference type="ARBA" id="ARBA00023136"/>
    </source>
</evidence>
<comment type="similarity">
    <text evidence="2">Belongs to the Tim17/Tim22/Tim23 family.</text>
</comment>
<dbReference type="InterPro" id="IPR039175">
    <property type="entry name" value="TIM22"/>
</dbReference>
<gene>
    <name evidence="9" type="ORF">WJX81_000280</name>
</gene>
<evidence type="ECO:0000313" key="9">
    <source>
        <dbReference type="EMBL" id="KAK9834969.1"/>
    </source>
</evidence>
<keyword evidence="3" id="KW-0812">Transmembrane</keyword>
<dbReference type="GO" id="GO:0008320">
    <property type="term" value="F:protein transmembrane transporter activity"/>
    <property type="evidence" value="ECO:0007669"/>
    <property type="project" value="TreeGrafter"/>
</dbReference>
<dbReference type="GO" id="GO:0030943">
    <property type="term" value="F:mitochondrion targeting sequence binding"/>
    <property type="evidence" value="ECO:0007669"/>
    <property type="project" value="TreeGrafter"/>
</dbReference>
<dbReference type="AlphaFoldDB" id="A0AAW1RMK4"/>
<evidence type="ECO:0000256" key="2">
    <source>
        <dbReference type="ARBA" id="ARBA00008444"/>
    </source>
</evidence>
<name>A0AAW1RMK4_9CHLO</name>
<dbReference type="EMBL" id="JALJOU010000030">
    <property type="protein sequence ID" value="KAK9834969.1"/>
    <property type="molecule type" value="Genomic_DNA"/>
</dbReference>
<evidence type="ECO:0000256" key="3">
    <source>
        <dbReference type="ARBA" id="ARBA00022692"/>
    </source>
</evidence>
<keyword evidence="8" id="KW-0732">Signal</keyword>
<proteinExistence type="inferred from homology"/>
<evidence type="ECO:0000256" key="4">
    <source>
        <dbReference type="ARBA" id="ARBA00022792"/>
    </source>
</evidence>
<comment type="caution">
    <text evidence="9">The sequence shown here is derived from an EMBL/GenBank/DDBJ whole genome shotgun (WGS) entry which is preliminary data.</text>
</comment>
<evidence type="ECO:0000256" key="6">
    <source>
        <dbReference type="ARBA" id="ARBA00023128"/>
    </source>
</evidence>
<protein>
    <recommendedName>
        <fullName evidence="11">Mitochondrial import inner membrane translocase subunit TIM22</fullName>
    </recommendedName>
</protein>
<dbReference type="PANTHER" id="PTHR14110">
    <property type="entry name" value="MITOCHONDRIAL IMPORT INNER MEMBRANE TRANSLOCASE SUBUNIT TIM22"/>
    <property type="match status" value="1"/>
</dbReference>
<dbReference type="GO" id="GO:0042721">
    <property type="term" value="C:TIM22 mitochondrial import inner membrane insertion complex"/>
    <property type="evidence" value="ECO:0007669"/>
    <property type="project" value="InterPro"/>
</dbReference>
<feature type="chain" id="PRO_5043799940" description="Mitochondrial import inner membrane translocase subunit TIM22" evidence="8">
    <location>
        <begin position="19"/>
        <end position="124"/>
    </location>
</feature>
<evidence type="ECO:0000313" key="10">
    <source>
        <dbReference type="Proteomes" id="UP001445335"/>
    </source>
</evidence>
<keyword evidence="5" id="KW-1133">Transmembrane helix</keyword>
<comment type="subcellular location">
    <subcellularLocation>
        <location evidence="1">Mitochondrion inner membrane</location>
        <topology evidence="1">Multi-pass membrane protein</topology>
    </subcellularLocation>
</comment>
<evidence type="ECO:0000256" key="5">
    <source>
        <dbReference type="ARBA" id="ARBA00022989"/>
    </source>
</evidence>
<accession>A0AAW1RMK4</accession>
<dbReference type="PANTHER" id="PTHR14110:SF0">
    <property type="entry name" value="MITOCHONDRIAL IMPORT INNER MEMBRANE TRANSLOCASE SUBUNIT TIM22"/>
    <property type="match status" value="1"/>
</dbReference>
<keyword evidence="4" id="KW-0999">Mitochondrion inner membrane</keyword>
<evidence type="ECO:0000256" key="1">
    <source>
        <dbReference type="ARBA" id="ARBA00004448"/>
    </source>
</evidence>
<reference evidence="9 10" key="1">
    <citation type="journal article" date="2024" name="Nat. Commun.">
        <title>Phylogenomics reveals the evolutionary origins of lichenization in chlorophyte algae.</title>
        <authorList>
            <person name="Puginier C."/>
            <person name="Libourel C."/>
            <person name="Otte J."/>
            <person name="Skaloud P."/>
            <person name="Haon M."/>
            <person name="Grisel S."/>
            <person name="Petersen M."/>
            <person name="Berrin J.G."/>
            <person name="Delaux P.M."/>
            <person name="Dal Grande F."/>
            <person name="Keller J."/>
        </authorList>
    </citation>
    <scope>NUCLEOTIDE SEQUENCE [LARGE SCALE GENOMIC DNA]</scope>
    <source>
        <strain evidence="9 10">SAG 245.80</strain>
    </source>
</reference>
<dbReference type="Pfam" id="PF02466">
    <property type="entry name" value="Tim17"/>
    <property type="match status" value="1"/>
</dbReference>
<organism evidence="9 10">
    <name type="scientific">Elliptochloris bilobata</name>
    <dbReference type="NCBI Taxonomy" id="381761"/>
    <lineage>
        <taxon>Eukaryota</taxon>
        <taxon>Viridiplantae</taxon>
        <taxon>Chlorophyta</taxon>
        <taxon>core chlorophytes</taxon>
        <taxon>Trebouxiophyceae</taxon>
        <taxon>Trebouxiophyceae incertae sedis</taxon>
        <taxon>Elliptochloris clade</taxon>
        <taxon>Elliptochloris</taxon>
    </lineage>
</organism>
<evidence type="ECO:0000256" key="8">
    <source>
        <dbReference type="SAM" id="SignalP"/>
    </source>
</evidence>
<keyword evidence="10" id="KW-1185">Reference proteome</keyword>
<evidence type="ECO:0008006" key="11">
    <source>
        <dbReference type="Google" id="ProtNLM"/>
    </source>
</evidence>
<sequence>MGAGLGAVFGVFMVTMDAAGGGVGGLEPAPEKQTIRQALRQMLTQTRLRSASYAKGFAAVGALFAGSECVVEKVRAKHDIYNSVYAGCAAGAVLAHSAGPKGMCVGCASFAAFSALIDKIMEHD</sequence>
<keyword evidence="7" id="KW-0472">Membrane</keyword>
<dbReference type="GO" id="GO:0045039">
    <property type="term" value="P:protein insertion into mitochondrial inner membrane"/>
    <property type="evidence" value="ECO:0007669"/>
    <property type="project" value="InterPro"/>
</dbReference>
<dbReference type="Proteomes" id="UP001445335">
    <property type="component" value="Unassembled WGS sequence"/>
</dbReference>
<keyword evidence="6" id="KW-0496">Mitochondrion</keyword>